<dbReference type="PANTHER" id="PTHR46696">
    <property type="entry name" value="P450, PUTATIVE (EUROFUNG)-RELATED"/>
    <property type="match status" value="1"/>
</dbReference>
<dbReference type="GO" id="GO:0004497">
    <property type="term" value="F:monooxygenase activity"/>
    <property type="evidence" value="ECO:0007669"/>
    <property type="project" value="UniProtKB-KW"/>
</dbReference>
<dbReference type="InterPro" id="IPR001128">
    <property type="entry name" value="Cyt_P450"/>
</dbReference>
<keyword evidence="2" id="KW-0349">Heme</keyword>
<dbReference type="InterPro" id="IPR036396">
    <property type="entry name" value="Cyt_P450_sf"/>
</dbReference>
<evidence type="ECO:0000313" key="7">
    <source>
        <dbReference type="EMBL" id="CAB4564696.1"/>
    </source>
</evidence>
<evidence type="ECO:0000256" key="2">
    <source>
        <dbReference type="ARBA" id="ARBA00022617"/>
    </source>
</evidence>
<name>A0A6J6DMT5_9ZZZZ</name>
<dbReference type="FunFam" id="1.10.630.10:FF:000018">
    <property type="entry name" value="Cytochrome P450 monooxygenase"/>
    <property type="match status" value="1"/>
</dbReference>
<dbReference type="GO" id="GO:0005506">
    <property type="term" value="F:iron ion binding"/>
    <property type="evidence" value="ECO:0007669"/>
    <property type="project" value="InterPro"/>
</dbReference>
<dbReference type="GO" id="GO:0016705">
    <property type="term" value="F:oxidoreductase activity, acting on paired donors, with incorporation or reduction of molecular oxygen"/>
    <property type="evidence" value="ECO:0007669"/>
    <property type="project" value="InterPro"/>
</dbReference>
<protein>
    <submittedName>
        <fullName evidence="7">Unannotated protein</fullName>
    </submittedName>
</protein>
<dbReference type="Pfam" id="PF00067">
    <property type="entry name" value="p450"/>
    <property type="match status" value="1"/>
</dbReference>
<reference evidence="7" key="1">
    <citation type="submission" date="2020-05" db="EMBL/GenBank/DDBJ databases">
        <authorList>
            <person name="Chiriac C."/>
            <person name="Salcher M."/>
            <person name="Ghai R."/>
            <person name="Kavagutti S V."/>
        </authorList>
    </citation>
    <scope>NUCLEOTIDE SEQUENCE</scope>
</reference>
<sequence length="395" mass="44646">MSVSSDRLQVDLLDPDLYQSNPHDVWSWMRANEPVYRDEKNGLWGITRHADVMDVERRSTVFSSNGVYRAVLSPGESNMIAQDDPRHRQQRMLVQPQLTRSGVAQRTDEVRQLVAELVDEVIARGECDIVETLAAQLPARLTSRLLGFPEEMWPQLKSWSERLMRTDMRDRDPEVMEEFIAANQEFVGAMIPVLQEVSGCPRHDFMSIWANALIDGQPFPPESIVHEVGLFIAGGAETTRTAISHGVRVFCDHLDQWNMMAAQPALVEPAVEEVLRWVTPLNNFFRMALTDDEVGGQKISAGDRVVMLYPSANRDEKVFTSPFTFDITRSPNPHLSFGFGTHLCVGANLARLVLETVFAEMSARIRHLEPISEPDVEANIFARAVKSFHVRVVPR</sequence>
<evidence type="ECO:0000256" key="5">
    <source>
        <dbReference type="ARBA" id="ARBA00023004"/>
    </source>
</evidence>
<dbReference type="AlphaFoldDB" id="A0A6J6DMT5"/>
<keyword evidence="3" id="KW-0479">Metal-binding</keyword>
<proteinExistence type="inferred from homology"/>
<dbReference type="GO" id="GO:0020037">
    <property type="term" value="F:heme binding"/>
    <property type="evidence" value="ECO:0007669"/>
    <property type="project" value="InterPro"/>
</dbReference>
<keyword evidence="5" id="KW-0408">Iron</keyword>
<dbReference type="SUPFAM" id="SSF48264">
    <property type="entry name" value="Cytochrome P450"/>
    <property type="match status" value="1"/>
</dbReference>
<evidence type="ECO:0000256" key="1">
    <source>
        <dbReference type="ARBA" id="ARBA00010617"/>
    </source>
</evidence>
<organism evidence="7">
    <name type="scientific">freshwater metagenome</name>
    <dbReference type="NCBI Taxonomy" id="449393"/>
    <lineage>
        <taxon>unclassified sequences</taxon>
        <taxon>metagenomes</taxon>
        <taxon>ecological metagenomes</taxon>
    </lineage>
</organism>
<evidence type="ECO:0000256" key="6">
    <source>
        <dbReference type="ARBA" id="ARBA00023033"/>
    </source>
</evidence>
<evidence type="ECO:0000256" key="4">
    <source>
        <dbReference type="ARBA" id="ARBA00023002"/>
    </source>
</evidence>
<comment type="similarity">
    <text evidence="1">Belongs to the cytochrome P450 family.</text>
</comment>
<dbReference type="PANTHER" id="PTHR46696:SF1">
    <property type="entry name" value="CYTOCHROME P450 YJIB-RELATED"/>
    <property type="match status" value="1"/>
</dbReference>
<evidence type="ECO:0000256" key="3">
    <source>
        <dbReference type="ARBA" id="ARBA00022723"/>
    </source>
</evidence>
<keyword evidence="4" id="KW-0560">Oxidoreductase</keyword>
<dbReference type="InterPro" id="IPR017972">
    <property type="entry name" value="Cyt_P450_CS"/>
</dbReference>
<accession>A0A6J6DMT5</accession>
<dbReference type="PROSITE" id="PS00086">
    <property type="entry name" value="CYTOCHROME_P450"/>
    <property type="match status" value="1"/>
</dbReference>
<dbReference type="PRINTS" id="PR00359">
    <property type="entry name" value="BP450"/>
</dbReference>
<dbReference type="InterPro" id="IPR002397">
    <property type="entry name" value="Cyt_P450_B"/>
</dbReference>
<dbReference type="Gene3D" id="1.10.630.10">
    <property type="entry name" value="Cytochrome P450"/>
    <property type="match status" value="1"/>
</dbReference>
<dbReference type="EMBL" id="CAEZTQ010000013">
    <property type="protein sequence ID" value="CAB4564696.1"/>
    <property type="molecule type" value="Genomic_DNA"/>
</dbReference>
<keyword evidence="6" id="KW-0503">Monooxygenase</keyword>
<gene>
    <name evidence="7" type="ORF">UFOPK1704_00131</name>
</gene>